<evidence type="ECO:0000259" key="7">
    <source>
        <dbReference type="PROSITE" id="PS50850"/>
    </source>
</evidence>
<feature type="transmembrane region" description="Helical" evidence="6">
    <location>
        <begin position="76"/>
        <end position="96"/>
    </location>
</feature>
<evidence type="ECO:0000256" key="5">
    <source>
        <dbReference type="ARBA" id="ARBA00023136"/>
    </source>
</evidence>
<dbReference type="InterPro" id="IPR036259">
    <property type="entry name" value="MFS_trans_sf"/>
</dbReference>
<comment type="subcellular location">
    <subcellularLocation>
        <location evidence="1">Cell membrane</location>
        <topology evidence="1">Multi-pass membrane protein</topology>
    </subcellularLocation>
</comment>
<evidence type="ECO:0000313" key="9">
    <source>
        <dbReference type="Proteomes" id="UP000184476"/>
    </source>
</evidence>
<dbReference type="PROSITE" id="PS50850">
    <property type="entry name" value="MFS"/>
    <property type="match status" value="1"/>
</dbReference>
<feature type="domain" description="Major facilitator superfamily (MFS) profile" evidence="7">
    <location>
        <begin position="11"/>
        <end position="395"/>
    </location>
</feature>
<dbReference type="RefSeq" id="WP_073154637.1">
    <property type="nucleotide sequence ID" value="NZ_FQVL01000005.1"/>
</dbReference>
<accession>A0A1M4XHX4</accession>
<feature type="transmembrane region" description="Helical" evidence="6">
    <location>
        <begin position="279"/>
        <end position="298"/>
    </location>
</feature>
<evidence type="ECO:0000256" key="3">
    <source>
        <dbReference type="ARBA" id="ARBA00022692"/>
    </source>
</evidence>
<dbReference type="STRING" id="112248.SAMN05444392_1055"/>
<organism evidence="8 9">
    <name type="scientific">Seinonella peptonophila</name>
    <dbReference type="NCBI Taxonomy" id="112248"/>
    <lineage>
        <taxon>Bacteria</taxon>
        <taxon>Bacillati</taxon>
        <taxon>Bacillota</taxon>
        <taxon>Bacilli</taxon>
        <taxon>Bacillales</taxon>
        <taxon>Thermoactinomycetaceae</taxon>
        <taxon>Seinonella</taxon>
    </lineage>
</organism>
<keyword evidence="9" id="KW-1185">Reference proteome</keyword>
<dbReference type="PANTHER" id="PTHR11662">
    <property type="entry name" value="SOLUTE CARRIER FAMILY 17"/>
    <property type="match status" value="1"/>
</dbReference>
<reference evidence="8 9" key="1">
    <citation type="submission" date="2016-11" db="EMBL/GenBank/DDBJ databases">
        <authorList>
            <person name="Jaros S."/>
            <person name="Januszkiewicz K."/>
            <person name="Wedrychowicz H."/>
        </authorList>
    </citation>
    <scope>NUCLEOTIDE SEQUENCE [LARGE SCALE GENOMIC DNA]</scope>
    <source>
        <strain evidence="8 9">DSM 44666</strain>
    </source>
</reference>
<feature type="transmembrane region" description="Helical" evidence="6">
    <location>
        <begin position="102"/>
        <end position="127"/>
    </location>
</feature>
<gene>
    <name evidence="8" type="ORF">SAMN05444392_1055</name>
</gene>
<evidence type="ECO:0000256" key="1">
    <source>
        <dbReference type="ARBA" id="ARBA00004651"/>
    </source>
</evidence>
<feature type="transmembrane region" description="Helical" evidence="6">
    <location>
        <begin position="368"/>
        <end position="390"/>
    </location>
</feature>
<evidence type="ECO:0000256" key="2">
    <source>
        <dbReference type="ARBA" id="ARBA00022448"/>
    </source>
</evidence>
<keyword evidence="5 6" id="KW-0472">Membrane</keyword>
<dbReference type="SUPFAM" id="SSF103473">
    <property type="entry name" value="MFS general substrate transporter"/>
    <property type="match status" value="1"/>
</dbReference>
<protein>
    <submittedName>
        <fullName evidence="8">Sugar phosphate permease</fullName>
    </submittedName>
</protein>
<evidence type="ECO:0000256" key="6">
    <source>
        <dbReference type="SAM" id="Phobius"/>
    </source>
</evidence>
<dbReference type="OrthoDB" id="244640at2"/>
<feature type="transmembrane region" description="Helical" evidence="6">
    <location>
        <begin position="9"/>
        <end position="29"/>
    </location>
</feature>
<feature type="transmembrane region" description="Helical" evidence="6">
    <location>
        <begin position="304"/>
        <end position="327"/>
    </location>
</feature>
<keyword evidence="4 6" id="KW-1133">Transmembrane helix</keyword>
<feature type="transmembrane region" description="Helical" evidence="6">
    <location>
        <begin position="139"/>
        <end position="159"/>
    </location>
</feature>
<dbReference type="InterPro" id="IPR020846">
    <property type="entry name" value="MFS_dom"/>
</dbReference>
<feature type="transmembrane region" description="Helical" evidence="6">
    <location>
        <begin position="249"/>
        <end position="270"/>
    </location>
</feature>
<dbReference type="InterPro" id="IPR050382">
    <property type="entry name" value="MFS_Na/Anion_cotransporter"/>
</dbReference>
<dbReference type="Pfam" id="PF07690">
    <property type="entry name" value="MFS_1"/>
    <property type="match status" value="1"/>
</dbReference>
<keyword evidence="2" id="KW-0813">Transport</keyword>
<dbReference type="Gene3D" id="1.20.1250.20">
    <property type="entry name" value="MFS general substrate transporter like domains"/>
    <property type="match status" value="2"/>
</dbReference>
<feature type="transmembrane region" description="Helical" evidence="6">
    <location>
        <begin position="206"/>
        <end position="229"/>
    </location>
</feature>
<feature type="transmembrane region" description="Helical" evidence="6">
    <location>
        <begin position="49"/>
        <end position="69"/>
    </location>
</feature>
<sequence length="411" mass="45257">MKNQARRRYVVITLLFTTWMVGYLDRLAINTAIIPIAKEFSLNEVESGLILSAFFLSYTLMQLIGGWLADRFDVRWLILLSVIVWSLFTGLTGLATSFLGLILIRILFGVGEGTFPSASTVIIIHLFQPDERARAKTSVLSGTTAGTLLGTFVSASLILSVGWRGMFYLLGLLGTILVLCFCFMFQDMKPQSVPLKKHEPYPFQQIFRSPMLVYILSSWFCWNIVLWGMNSWMPSYWVKVRGLNLMEMGTVSIIPALAGMIGMIGSGWVLDRWLKGRESLLGAGAAIVACISLLGLLFANSDWIALLFQTVVAFCGSCVSATIFVYPIKYVAQQIAGSVTGLINFGGMAAAAISPTIFGYLVKITAGSYQAGFLFFMTAAFLSGLSTWLIRTDQSLLFPNSTEEKPLKESS</sequence>
<dbReference type="GO" id="GO:0022857">
    <property type="term" value="F:transmembrane transporter activity"/>
    <property type="evidence" value="ECO:0007669"/>
    <property type="project" value="InterPro"/>
</dbReference>
<feature type="transmembrane region" description="Helical" evidence="6">
    <location>
        <begin position="339"/>
        <end position="362"/>
    </location>
</feature>
<dbReference type="PANTHER" id="PTHR11662:SF399">
    <property type="entry name" value="FI19708P1-RELATED"/>
    <property type="match status" value="1"/>
</dbReference>
<feature type="transmembrane region" description="Helical" evidence="6">
    <location>
        <begin position="165"/>
        <end position="185"/>
    </location>
</feature>
<name>A0A1M4XHX4_9BACL</name>
<dbReference type="EMBL" id="FQVL01000005">
    <property type="protein sequence ID" value="SHE92913.1"/>
    <property type="molecule type" value="Genomic_DNA"/>
</dbReference>
<dbReference type="Proteomes" id="UP000184476">
    <property type="component" value="Unassembled WGS sequence"/>
</dbReference>
<proteinExistence type="predicted"/>
<dbReference type="InterPro" id="IPR011701">
    <property type="entry name" value="MFS"/>
</dbReference>
<keyword evidence="3 6" id="KW-0812">Transmembrane</keyword>
<dbReference type="GO" id="GO:0005886">
    <property type="term" value="C:plasma membrane"/>
    <property type="evidence" value="ECO:0007669"/>
    <property type="project" value="UniProtKB-SubCell"/>
</dbReference>
<evidence type="ECO:0000313" key="8">
    <source>
        <dbReference type="EMBL" id="SHE92913.1"/>
    </source>
</evidence>
<evidence type="ECO:0000256" key="4">
    <source>
        <dbReference type="ARBA" id="ARBA00022989"/>
    </source>
</evidence>
<dbReference type="CDD" id="cd17319">
    <property type="entry name" value="MFS_ExuT_GudP_like"/>
    <property type="match status" value="1"/>
</dbReference>
<dbReference type="AlphaFoldDB" id="A0A1M4XHX4"/>